<evidence type="ECO:0008006" key="3">
    <source>
        <dbReference type="Google" id="ProtNLM"/>
    </source>
</evidence>
<dbReference type="InterPro" id="IPR027417">
    <property type="entry name" value="P-loop_NTPase"/>
</dbReference>
<evidence type="ECO:0000313" key="2">
    <source>
        <dbReference type="Proteomes" id="UP000828390"/>
    </source>
</evidence>
<accession>A0A9D4I290</accession>
<dbReference type="AlphaFoldDB" id="A0A9D4I290"/>
<reference evidence="1" key="2">
    <citation type="submission" date="2020-11" db="EMBL/GenBank/DDBJ databases">
        <authorList>
            <person name="McCartney M.A."/>
            <person name="Auch B."/>
            <person name="Kono T."/>
            <person name="Mallez S."/>
            <person name="Becker A."/>
            <person name="Gohl D.M."/>
            <person name="Silverstein K.A.T."/>
            <person name="Koren S."/>
            <person name="Bechman K.B."/>
            <person name="Herman A."/>
            <person name="Abrahante J.E."/>
            <person name="Garbe J."/>
        </authorList>
    </citation>
    <scope>NUCLEOTIDE SEQUENCE</scope>
    <source>
        <strain evidence="1">Duluth1</strain>
        <tissue evidence="1">Whole animal</tissue>
    </source>
</reference>
<name>A0A9D4I290_DREPO</name>
<gene>
    <name evidence="1" type="ORF">DPMN_046468</name>
</gene>
<proteinExistence type="predicted"/>
<keyword evidence="2" id="KW-1185">Reference proteome</keyword>
<reference evidence="1" key="1">
    <citation type="journal article" date="2019" name="bioRxiv">
        <title>The Genome of the Zebra Mussel, Dreissena polymorpha: A Resource for Invasive Species Research.</title>
        <authorList>
            <person name="McCartney M.A."/>
            <person name="Auch B."/>
            <person name="Kono T."/>
            <person name="Mallez S."/>
            <person name="Zhang Y."/>
            <person name="Obille A."/>
            <person name="Becker A."/>
            <person name="Abrahante J.E."/>
            <person name="Garbe J."/>
            <person name="Badalamenti J.P."/>
            <person name="Herman A."/>
            <person name="Mangelson H."/>
            <person name="Liachko I."/>
            <person name="Sullivan S."/>
            <person name="Sone E.D."/>
            <person name="Koren S."/>
            <person name="Silverstein K.A.T."/>
            <person name="Beckman K.B."/>
            <person name="Gohl D.M."/>
        </authorList>
    </citation>
    <scope>NUCLEOTIDE SEQUENCE</scope>
    <source>
        <strain evidence="1">Duluth1</strain>
        <tissue evidence="1">Whole animal</tissue>
    </source>
</reference>
<sequence>MSTFNKEDSPSILSNRSIILVIAYMRTGSTLTASILQESERSFYVFEPLHKLEQAFVNAEKNKLDSVTFQCVTGNRYALGMHFIV</sequence>
<dbReference type="Proteomes" id="UP000828390">
    <property type="component" value="Unassembled WGS sequence"/>
</dbReference>
<dbReference type="SUPFAM" id="SSF52540">
    <property type="entry name" value="P-loop containing nucleoside triphosphate hydrolases"/>
    <property type="match status" value="1"/>
</dbReference>
<protein>
    <recommendedName>
        <fullName evidence="3">Sulfotransferase</fullName>
    </recommendedName>
</protein>
<dbReference type="EMBL" id="JAIWYP010000011">
    <property type="protein sequence ID" value="KAH3739781.1"/>
    <property type="molecule type" value="Genomic_DNA"/>
</dbReference>
<organism evidence="1 2">
    <name type="scientific">Dreissena polymorpha</name>
    <name type="common">Zebra mussel</name>
    <name type="synonym">Mytilus polymorpha</name>
    <dbReference type="NCBI Taxonomy" id="45954"/>
    <lineage>
        <taxon>Eukaryota</taxon>
        <taxon>Metazoa</taxon>
        <taxon>Spiralia</taxon>
        <taxon>Lophotrochozoa</taxon>
        <taxon>Mollusca</taxon>
        <taxon>Bivalvia</taxon>
        <taxon>Autobranchia</taxon>
        <taxon>Heteroconchia</taxon>
        <taxon>Euheterodonta</taxon>
        <taxon>Imparidentia</taxon>
        <taxon>Neoheterodontei</taxon>
        <taxon>Myida</taxon>
        <taxon>Dreissenoidea</taxon>
        <taxon>Dreissenidae</taxon>
        <taxon>Dreissena</taxon>
    </lineage>
</organism>
<evidence type="ECO:0000313" key="1">
    <source>
        <dbReference type="EMBL" id="KAH3739781.1"/>
    </source>
</evidence>
<comment type="caution">
    <text evidence="1">The sequence shown here is derived from an EMBL/GenBank/DDBJ whole genome shotgun (WGS) entry which is preliminary data.</text>
</comment>